<reference evidence="1 2" key="1">
    <citation type="submission" date="2018-08" db="EMBL/GenBank/DDBJ databases">
        <title>A genome reference for cultivated species of the human gut microbiota.</title>
        <authorList>
            <person name="Zou Y."/>
            <person name="Xue W."/>
            <person name="Luo G."/>
        </authorList>
    </citation>
    <scope>NUCLEOTIDE SEQUENCE [LARGE SCALE GENOMIC DNA]</scope>
    <source>
        <strain evidence="1 2">AF18-16LB</strain>
    </source>
</reference>
<accession>A0A412Q5M4</accession>
<evidence type="ECO:0000313" key="2">
    <source>
        <dbReference type="Proteomes" id="UP000284296"/>
    </source>
</evidence>
<sequence length="233" mass="27411">MFGNLIYFNKKKIDQYSTLIRGKNVEIDIKENDSEENKVATYLLECAEFEKLLQDREDYIDFVGETPDLSIKEVRISSIIKVTGEIYVPEQFDMIQLINEYKTYVMAGIDCKDQEERKMINQVFENSKMRIPIFCELGSECDYWLGIGKALPENLMVEYNDLEDFEGKEVTIIARLESRKYFKDKPLPVFDIYKDFLGLNRALRKEIASEKKEEFECIDVEEDYLGLELLAIY</sequence>
<dbReference type="AlphaFoldDB" id="A0A412Q5M4"/>
<dbReference type="RefSeq" id="WP_118003823.1">
    <property type="nucleotide sequence ID" value="NZ_QRXF01000004.1"/>
</dbReference>
<comment type="caution">
    <text evidence="1">The sequence shown here is derived from an EMBL/GenBank/DDBJ whole genome shotgun (WGS) entry which is preliminary data.</text>
</comment>
<protein>
    <submittedName>
        <fullName evidence="1">Uncharacterized protein</fullName>
    </submittedName>
</protein>
<proteinExistence type="predicted"/>
<organism evidence="1 2">
    <name type="scientific">Agathobacter rectalis</name>
    <dbReference type="NCBI Taxonomy" id="39491"/>
    <lineage>
        <taxon>Bacteria</taxon>
        <taxon>Bacillati</taxon>
        <taxon>Bacillota</taxon>
        <taxon>Clostridia</taxon>
        <taxon>Lachnospirales</taxon>
        <taxon>Lachnospiraceae</taxon>
        <taxon>Agathobacter</taxon>
    </lineage>
</organism>
<name>A0A412Q5M4_9FIRM</name>
<gene>
    <name evidence="1" type="ORF">DWX06_03590</name>
</gene>
<dbReference type="Proteomes" id="UP000284296">
    <property type="component" value="Unassembled WGS sequence"/>
</dbReference>
<evidence type="ECO:0000313" key="1">
    <source>
        <dbReference type="EMBL" id="RGT83127.1"/>
    </source>
</evidence>
<dbReference type="EMBL" id="QRXG01000004">
    <property type="protein sequence ID" value="RGT83127.1"/>
    <property type="molecule type" value="Genomic_DNA"/>
</dbReference>